<accession>A0A218X8X4</accession>
<dbReference type="GO" id="GO:0012505">
    <property type="term" value="C:endomembrane system"/>
    <property type="evidence" value="ECO:0007669"/>
    <property type="project" value="UniProtKB-SubCell"/>
</dbReference>
<feature type="active site" evidence="10">
    <location>
        <position position="350"/>
    </location>
</feature>
<dbReference type="Proteomes" id="UP000197138">
    <property type="component" value="Unassembled WGS sequence"/>
</dbReference>
<evidence type="ECO:0000313" key="15">
    <source>
        <dbReference type="Proteomes" id="UP000197138"/>
    </source>
</evidence>
<dbReference type="EMBL" id="MTKT01002214">
    <property type="protein sequence ID" value="OWM81374.1"/>
    <property type="molecule type" value="Genomic_DNA"/>
</dbReference>
<evidence type="ECO:0000256" key="11">
    <source>
        <dbReference type="PIRSR" id="PIRSR605150-2"/>
    </source>
</evidence>
<feature type="binding site" evidence="11">
    <location>
        <position position="2"/>
    </location>
    <ligand>
        <name>UDP-alpha-D-glucose</name>
        <dbReference type="ChEBI" id="CHEBI:58885"/>
    </ligand>
</feature>
<evidence type="ECO:0000256" key="8">
    <source>
        <dbReference type="ARBA" id="ARBA00037405"/>
    </source>
</evidence>
<keyword evidence="2" id="KW-0328">Glycosyltransferase</keyword>
<dbReference type="InterPro" id="IPR005150">
    <property type="entry name" value="Cellulose_synth"/>
</dbReference>
<evidence type="ECO:0000256" key="13">
    <source>
        <dbReference type="SAM" id="Phobius"/>
    </source>
</evidence>
<comment type="similarity">
    <text evidence="9">Belongs to the glycosyltransferase 2 family. Plant cellulose synthase-like E subfamily.</text>
</comment>
<keyword evidence="7" id="KW-0961">Cell wall biogenesis/degradation</keyword>
<evidence type="ECO:0000256" key="12">
    <source>
        <dbReference type="PIRSR" id="PIRSR605150-3"/>
    </source>
</evidence>
<dbReference type="GO" id="GO:0071555">
    <property type="term" value="P:cell wall organization"/>
    <property type="evidence" value="ECO:0007669"/>
    <property type="project" value="UniProtKB-KW"/>
</dbReference>
<evidence type="ECO:0000256" key="4">
    <source>
        <dbReference type="ARBA" id="ARBA00022692"/>
    </source>
</evidence>
<dbReference type="FunFam" id="3.90.550.10:FF:000112">
    <property type="entry name" value="Cellulose synthase-like protein E1"/>
    <property type="match status" value="1"/>
</dbReference>
<feature type="transmembrane region" description="Helical" evidence="13">
    <location>
        <begin position="422"/>
        <end position="446"/>
    </location>
</feature>
<feature type="binding site" evidence="12">
    <location>
        <position position="182"/>
    </location>
    <ligand>
        <name>Mn(2+)</name>
        <dbReference type="ChEBI" id="CHEBI:29035"/>
    </ligand>
</feature>
<evidence type="ECO:0008006" key="16">
    <source>
        <dbReference type="Google" id="ProtNLM"/>
    </source>
</evidence>
<reference evidence="15" key="1">
    <citation type="journal article" date="2017" name="Plant J.">
        <title>The pomegranate (Punica granatum L.) genome and the genomics of punicalagin biosynthesis.</title>
        <authorList>
            <person name="Qin G."/>
            <person name="Xu C."/>
            <person name="Ming R."/>
            <person name="Tang H."/>
            <person name="Guyot R."/>
            <person name="Kramer E.M."/>
            <person name="Hu Y."/>
            <person name="Yi X."/>
            <person name="Qi Y."/>
            <person name="Xu X."/>
            <person name="Gao Z."/>
            <person name="Pan H."/>
            <person name="Jian J."/>
            <person name="Tian Y."/>
            <person name="Yue Z."/>
            <person name="Xu Y."/>
        </authorList>
    </citation>
    <scope>NUCLEOTIDE SEQUENCE [LARGE SCALE GENOMIC DNA]</scope>
    <source>
        <strain evidence="15">cv. Dabenzi</strain>
    </source>
</reference>
<protein>
    <recommendedName>
        <fullName evidence="16">Cellulose synthase-like protein E6</fullName>
    </recommendedName>
</protein>
<feature type="active site" evidence="10">
    <location>
        <position position="31"/>
    </location>
</feature>
<keyword evidence="5 13" id="KW-1133">Transmembrane helix</keyword>
<comment type="function">
    <text evidence="8">Thought to be a Golgi-localized beta-glycan synthase that polymerize the backbones of noncellulosic polysaccharides (hemicelluloses) of plant cell wall.</text>
</comment>
<evidence type="ECO:0000256" key="6">
    <source>
        <dbReference type="ARBA" id="ARBA00023136"/>
    </source>
</evidence>
<evidence type="ECO:0000256" key="3">
    <source>
        <dbReference type="ARBA" id="ARBA00022679"/>
    </source>
</evidence>
<dbReference type="SUPFAM" id="SSF53448">
    <property type="entry name" value="Nucleotide-diphospho-sugar transferases"/>
    <property type="match status" value="1"/>
</dbReference>
<evidence type="ECO:0000256" key="9">
    <source>
        <dbReference type="ARBA" id="ARBA00060766"/>
    </source>
</evidence>
<evidence type="ECO:0000256" key="1">
    <source>
        <dbReference type="ARBA" id="ARBA00004127"/>
    </source>
</evidence>
<dbReference type="AlphaFoldDB" id="A0A218X8X4"/>
<feature type="binding site" evidence="12">
    <location>
        <position position="206"/>
    </location>
    <ligand>
        <name>Mn(2+)</name>
        <dbReference type="ChEBI" id="CHEBI:29035"/>
    </ligand>
</feature>
<dbReference type="GO" id="GO:0030244">
    <property type="term" value="P:cellulose biosynthetic process"/>
    <property type="evidence" value="ECO:0007669"/>
    <property type="project" value="InterPro"/>
</dbReference>
<dbReference type="InterPro" id="IPR029044">
    <property type="entry name" value="Nucleotide-diphossugar_trans"/>
</dbReference>
<evidence type="ECO:0000256" key="2">
    <source>
        <dbReference type="ARBA" id="ARBA00022676"/>
    </source>
</evidence>
<dbReference type="GO" id="GO:0016760">
    <property type="term" value="F:cellulose synthase (UDP-forming) activity"/>
    <property type="evidence" value="ECO:0007669"/>
    <property type="project" value="InterPro"/>
</dbReference>
<feature type="transmembrane region" description="Helical" evidence="13">
    <location>
        <begin position="587"/>
        <end position="609"/>
    </location>
</feature>
<organism evidence="14 15">
    <name type="scientific">Punica granatum</name>
    <name type="common">Pomegranate</name>
    <dbReference type="NCBI Taxonomy" id="22663"/>
    <lineage>
        <taxon>Eukaryota</taxon>
        <taxon>Viridiplantae</taxon>
        <taxon>Streptophyta</taxon>
        <taxon>Embryophyta</taxon>
        <taxon>Tracheophyta</taxon>
        <taxon>Spermatophyta</taxon>
        <taxon>Magnoliopsida</taxon>
        <taxon>eudicotyledons</taxon>
        <taxon>Gunneridae</taxon>
        <taxon>Pentapetalae</taxon>
        <taxon>rosids</taxon>
        <taxon>malvids</taxon>
        <taxon>Myrtales</taxon>
        <taxon>Lythraceae</taxon>
        <taxon>Punica</taxon>
    </lineage>
</organism>
<comment type="caution">
    <text evidence="14">The sequence shown here is derived from an EMBL/GenBank/DDBJ whole genome shotgun (WGS) entry which is preliminary data.</text>
</comment>
<feature type="binding site" evidence="11">
    <location>
        <position position="31"/>
    </location>
    <ligand>
        <name>UDP-alpha-D-glucose</name>
        <dbReference type="ChEBI" id="CHEBI:58885"/>
    </ligand>
</feature>
<comment type="subcellular location">
    <subcellularLocation>
        <location evidence="1">Endomembrane system</location>
        <topology evidence="1">Multi-pass membrane protein</topology>
    </subcellularLocation>
</comment>
<feature type="transmembrane region" description="Helical" evidence="13">
    <location>
        <begin position="552"/>
        <end position="575"/>
    </location>
</feature>
<proteinExistence type="inferred from homology"/>
<dbReference type="GO" id="GO:0016020">
    <property type="term" value="C:membrane"/>
    <property type="evidence" value="ECO:0007669"/>
    <property type="project" value="InterPro"/>
</dbReference>
<dbReference type="PANTHER" id="PTHR13301">
    <property type="entry name" value="X-BOX TRANSCRIPTION FACTOR-RELATED"/>
    <property type="match status" value="1"/>
</dbReference>
<evidence type="ECO:0000256" key="7">
    <source>
        <dbReference type="ARBA" id="ARBA00023316"/>
    </source>
</evidence>
<keyword evidence="4 13" id="KW-0812">Transmembrane</keyword>
<name>A0A218X8X4_PUNGR</name>
<keyword evidence="6 13" id="KW-0472">Membrane</keyword>
<feature type="transmembrane region" description="Helical" evidence="13">
    <location>
        <begin position="466"/>
        <end position="492"/>
    </location>
</feature>
<evidence type="ECO:0000313" key="14">
    <source>
        <dbReference type="EMBL" id="OWM81374.1"/>
    </source>
</evidence>
<evidence type="ECO:0000256" key="5">
    <source>
        <dbReference type="ARBA" id="ARBA00022989"/>
    </source>
</evidence>
<sequence>MEPPSLVINTVLSVMSYNYPPEKLSVYLSDDGGSKFTFYALLEASEFAKHWIPFCNKFNIEPRSPDAYFAQQRRANVQPTAYGQECLAIKASTCCYLMKLYKDMKKRIDEAVKIGTIPKDMKEKHKGFSEWNPNVTKWDHQSIVQIVIDGSDENAVDGKGSRLPTLVYMAREKRPQHRHNFKAGSMNALIRVSSVISNAPIILNLDCDMYANNTDAIREALCFFMDEERGHETAYVQFPQNFNNITPNDLYFNSCTVINEVEMKGLDGAGNGTTLYCGTGCFHRRESLCGRMYSEDYKPKLTDERTEMKRSERTVVELEEAAKAVANCSYEEGTPWGKEMGVMYGCSVEDIVTGITIQCRGWKSIYYNPRRKAFIGVAPNTLELCLVQFKRWSEGLFQIFLSKYCPFTLGHGKIKVGAQMAYSFYLVWASLSLPTLFYVIVPPLFLLRGIPLFPEVSLSSLWFLPFIYAVLARSVSSMAEALGCGLTVWSWWNAQRMLLFRRTSAFVFALVDAVLAELGLSQTGFAVTAKTVTPDVQARYEKEVMEFGSSSVMFTLIATLGVLNLFCLIGGLMRVGLVYGLLGLGRFMVQFVVAGAVVSLNLPVYKALFIRHDRGCLPMSVMFKSVVFASTGCVVAMYL</sequence>
<dbReference type="Gene3D" id="3.90.550.10">
    <property type="entry name" value="Spore Coat Polysaccharide Biosynthesis Protein SpsA, Chain A"/>
    <property type="match status" value="1"/>
</dbReference>
<gene>
    <name evidence="14" type="ORF">CDL15_Pgr007412</name>
</gene>
<keyword evidence="3" id="KW-0808">Transferase</keyword>
<evidence type="ECO:0000256" key="10">
    <source>
        <dbReference type="PIRSR" id="PIRSR605150-1"/>
    </source>
</evidence>
<feature type="transmembrane region" description="Helical" evidence="13">
    <location>
        <begin position="621"/>
        <end position="638"/>
    </location>
</feature>
<dbReference type="Pfam" id="PF03552">
    <property type="entry name" value="Cellulose_synt"/>
    <property type="match status" value="2"/>
</dbReference>